<gene>
    <name evidence="1" type="ORF">AB0I59_22670</name>
</gene>
<evidence type="ECO:0000313" key="1">
    <source>
        <dbReference type="EMBL" id="MEV0971435.1"/>
    </source>
</evidence>
<dbReference type="EMBL" id="JBFALK010000012">
    <property type="protein sequence ID" value="MEV0971435.1"/>
    <property type="molecule type" value="Genomic_DNA"/>
</dbReference>
<keyword evidence="2" id="KW-1185">Reference proteome</keyword>
<dbReference type="Proteomes" id="UP001551675">
    <property type="component" value="Unassembled WGS sequence"/>
</dbReference>
<organism evidence="1 2">
    <name type="scientific">Microtetraspora glauca</name>
    <dbReference type="NCBI Taxonomy" id="1996"/>
    <lineage>
        <taxon>Bacteria</taxon>
        <taxon>Bacillati</taxon>
        <taxon>Actinomycetota</taxon>
        <taxon>Actinomycetes</taxon>
        <taxon>Streptosporangiales</taxon>
        <taxon>Streptosporangiaceae</taxon>
        <taxon>Microtetraspora</taxon>
    </lineage>
</organism>
<accession>A0ABV3GII2</accession>
<evidence type="ECO:0000313" key="2">
    <source>
        <dbReference type="Proteomes" id="UP001551675"/>
    </source>
</evidence>
<dbReference type="RefSeq" id="WP_358135735.1">
    <property type="nucleotide sequence ID" value="NZ_JBFALK010000012.1"/>
</dbReference>
<comment type="caution">
    <text evidence="1">The sequence shown here is derived from an EMBL/GenBank/DDBJ whole genome shotgun (WGS) entry which is preliminary data.</text>
</comment>
<reference evidence="1 2" key="1">
    <citation type="submission" date="2024-06" db="EMBL/GenBank/DDBJ databases">
        <title>The Natural Products Discovery Center: Release of the First 8490 Sequenced Strains for Exploring Actinobacteria Biosynthetic Diversity.</title>
        <authorList>
            <person name="Kalkreuter E."/>
            <person name="Kautsar S.A."/>
            <person name="Yang D."/>
            <person name="Bader C.D."/>
            <person name="Teijaro C.N."/>
            <person name="Fluegel L."/>
            <person name="Davis C.M."/>
            <person name="Simpson J.R."/>
            <person name="Lauterbach L."/>
            <person name="Steele A.D."/>
            <person name="Gui C."/>
            <person name="Meng S."/>
            <person name="Li G."/>
            <person name="Viehrig K."/>
            <person name="Ye F."/>
            <person name="Su P."/>
            <person name="Kiefer A.F."/>
            <person name="Nichols A."/>
            <person name="Cepeda A.J."/>
            <person name="Yan W."/>
            <person name="Fan B."/>
            <person name="Jiang Y."/>
            <person name="Adhikari A."/>
            <person name="Zheng C.-J."/>
            <person name="Schuster L."/>
            <person name="Cowan T.M."/>
            <person name="Smanski M.J."/>
            <person name="Chevrette M.G."/>
            <person name="De Carvalho L.P.S."/>
            <person name="Shen B."/>
        </authorList>
    </citation>
    <scope>NUCLEOTIDE SEQUENCE [LARGE SCALE GENOMIC DNA]</scope>
    <source>
        <strain evidence="1 2">NPDC050100</strain>
    </source>
</reference>
<name>A0ABV3GII2_MICGL</name>
<sequence length="79" mass="8563">MGGAGTPALPARLDHPSTAIRRASAFVLTYCSDPELPAELRARVEVEPDMPTTLTLLIAGSPSRTGWTGRAIRTRTRRF</sequence>
<proteinExistence type="predicted"/>
<protein>
    <submittedName>
        <fullName evidence="1">Uncharacterized protein</fullName>
    </submittedName>
</protein>